<reference evidence="2" key="1">
    <citation type="submission" date="2022-10" db="EMBL/GenBank/DDBJ databases">
        <title>The complete genomes of actinobacterial strains from the NBC collection.</title>
        <authorList>
            <person name="Joergensen T.S."/>
            <person name="Alvarez Arevalo M."/>
            <person name="Sterndorff E.B."/>
            <person name="Faurdal D."/>
            <person name="Vuksanovic O."/>
            <person name="Mourched A.-S."/>
            <person name="Charusanti P."/>
            <person name="Shaw S."/>
            <person name="Blin K."/>
            <person name="Weber T."/>
        </authorList>
    </citation>
    <scope>NUCLEOTIDE SEQUENCE</scope>
    <source>
        <strain evidence="2">NBC_01482</strain>
    </source>
</reference>
<accession>A0ABZ1YKZ7</accession>
<dbReference type="EMBL" id="CP109441">
    <property type="protein sequence ID" value="WUV42955.1"/>
    <property type="molecule type" value="Genomic_DNA"/>
</dbReference>
<name>A0ABZ1YKZ7_9NOCA</name>
<evidence type="ECO:0000259" key="1">
    <source>
        <dbReference type="Pfam" id="PF20530"/>
    </source>
</evidence>
<organism evidence="2 3">
    <name type="scientific">Nocardia vinacea</name>
    <dbReference type="NCBI Taxonomy" id="96468"/>
    <lineage>
        <taxon>Bacteria</taxon>
        <taxon>Bacillati</taxon>
        <taxon>Actinomycetota</taxon>
        <taxon>Actinomycetes</taxon>
        <taxon>Mycobacteriales</taxon>
        <taxon>Nocardiaceae</taxon>
        <taxon>Nocardia</taxon>
    </lineage>
</organism>
<gene>
    <name evidence="2" type="ORF">OG563_27385</name>
</gene>
<keyword evidence="3" id="KW-1185">Reference proteome</keyword>
<proteinExistence type="predicted"/>
<dbReference type="Proteomes" id="UP001432062">
    <property type="component" value="Chromosome"/>
</dbReference>
<feature type="domain" description="DUF6745" evidence="1">
    <location>
        <begin position="209"/>
        <end position="406"/>
    </location>
</feature>
<dbReference type="RefSeq" id="WP_327096210.1">
    <property type="nucleotide sequence ID" value="NZ_CP109149.1"/>
</dbReference>
<dbReference type="InterPro" id="IPR046633">
    <property type="entry name" value="DUF6745"/>
</dbReference>
<evidence type="ECO:0000313" key="3">
    <source>
        <dbReference type="Proteomes" id="UP001432062"/>
    </source>
</evidence>
<dbReference type="Pfam" id="PF20530">
    <property type="entry name" value="DUF6745"/>
    <property type="match status" value="1"/>
</dbReference>
<evidence type="ECO:0000313" key="2">
    <source>
        <dbReference type="EMBL" id="WUV42955.1"/>
    </source>
</evidence>
<protein>
    <recommendedName>
        <fullName evidence="1">DUF6745 domain-containing protein</fullName>
    </recommendedName>
</protein>
<sequence>MANSPAARRRTSFLGPKIPVPERVASACLLRDEWLEHGLRAEPSDRPTAQAAVTELYRLIGEPEPEFVWVHSPVAAVEVAAASGLDPGAWQPRQNEKLPPTGRIATLLSASRHRMDGRLRNGRQRPWLNPAQREAIWTLPPDEAAQAGVPVELILTLAVQDSLRTSLSDGVAAAIRTLIPDNAREVLGLAWYGQQDAYRVGYYDAIRQAELTVFRGDDLALLDIQVALARSTGWWWSLGPVCVMAERPTAIHSEPTPNADHNERRLHHRDLPAISFADGNHVYVQHGAVVPDWVVLDPTPERIRDERNIEVRRCAIERIGWDVYVARAQLELIAEQDDPGNPGSKLRLYDAPSEWGRRLRVLLAVNGSLERDGHRRRYGLNVPEWIDDPVAAAGWTYGLSGDQYAQLVRRT</sequence>